<keyword evidence="4" id="KW-0539">Nucleus</keyword>
<evidence type="ECO:0000256" key="3">
    <source>
        <dbReference type="ARBA" id="ARBA00023163"/>
    </source>
</evidence>
<dbReference type="GO" id="GO:1990269">
    <property type="term" value="F:RNA polymerase II C-terminal domain phosphoserine binding"/>
    <property type="evidence" value="ECO:0007669"/>
    <property type="project" value="TreeGrafter"/>
</dbReference>
<organism evidence="8 9">
    <name type="scientific">Papilio machaon</name>
    <name type="common">Old World swallowtail butterfly</name>
    <dbReference type="NCBI Taxonomy" id="76193"/>
    <lineage>
        <taxon>Eukaryota</taxon>
        <taxon>Metazoa</taxon>
        <taxon>Ecdysozoa</taxon>
        <taxon>Arthropoda</taxon>
        <taxon>Hexapoda</taxon>
        <taxon>Insecta</taxon>
        <taxon>Pterygota</taxon>
        <taxon>Neoptera</taxon>
        <taxon>Endopterygota</taxon>
        <taxon>Lepidoptera</taxon>
        <taxon>Glossata</taxon>
        <taxon>Ditrysia</taxon>
        <taxon>Papilionoidea</taxon>
        <taxon>Papilionidae</taxon>
        <taxon>Papilioninae</taxon>
        <taxon>Papilio</taxon>
    </lineage>
</organism>
<dbReference type="STRING" id="76193.A0A0N1PGG0"/>
<dbReference type="GO" id="GO:0003677">
    <property type="term" value="F:DNA binding"/>
    <property type="evidence" value="ECO:0007669"/>
    <property type="project" value="InterPro"/>
</dbReference>
<dbReference type="InterPro" id="IPR036128">
    <property type="entry name" value="Plus3-like_sf"/>
</dbReference>
<evidence type="ECO:0000256" key="5">
    <source>
        <dbReference type="SAM" id="Coils"/>
    </source>
</evidence>
<comment type="subcellular location">
    <subcellularLocation>
        <location evidence="1">Nucleus</location>
    </subcellularLocation>
</comment>
<feature type="coiled-coil region" evidence="5">
    <location>
        <begin position="775"/>
        <end position="812"/>
    </location>
</feature>
<dbReference type="AlphaFoldDB" id="A0A0N1PGG0"/>
<feature type="compositionally biased region" description="Low complexity" evidence="6">
    <location>
        <begin position="522"/>
        <end position="532"/>
    </location>
</feature>
<accession>A0A0N1PGG0</accession>
<keyword evidence="5" id="KW-0175">Coiled coil</keyword>
<feature type="compositionally biased region" description="Low complexity" evidence="6">
    <location>
        <begin position="65"/>
        <end position="80"/>
    </location>
</feature>
<dbReference type="PROSITE" id="PS51360">
    <property type="entry name" value="PLUS3"/>
    <property type="match status" value="1"/>
</dbReference>
<dbReference type="Pfam" id="PF03126">
    <property type="entry name" value="Plus-3"/>
    <property type="match status" value="1"/>
</dbReference>
<dbReference type="SUPFAM" id="SSF159042">
    <property type="entry name" value="Plus3-like"/>
    <property type="match status" value="1"/>
</dbReference>
<evidence type="ECO:0000313" key="9">
    <source>
        <dbReference type="Proteomes" id="UP000053240"/>
    </source>
</evidence>
<keyword evidence="9" id="KW-1185">Reference proteome</keyword>
<feature type="domain" description="Plus3" evidence="7">
    <location>
        <begin position="548"/>
        <end position="679"/>
    </location>
</feature>
<feature type="compositionally biased region" description="Basic and acidic residues" evidence="6">
    <location>
        <begin position="270"/>
        <end position="308"/>
    </location>
</feature>
<evidence type="ECO:0000256" key="4">
    <source>
        <dbReference type="ARBA" id="ARBA00023242"/>
    </source>
</evidence>
<feature type="compositionally biased region" description="Low complexity" evidence="6">
    <location>
        <begin position="11"/>
        <end position="23"/>
    </location>
</feature>
<gene>
    <name evidence="8" type="ORF">RR48_01114</name>
</gene>
<keyword evidence="3" id="KW-0804">Transcription</keyword>
<feature type="compositionally biased region" description="Basic and acidic residues" evidence="6">
    <location>
        <begin position="338"/>
        <end position="350"/>
    </location>
</feature>
<dbReference type="PANTHER" id="PTHR13115:SF8">
    <property type="entry name" value="RNA POLYMERASE-ASSOCIATED PROTEIN RTF1 HOMOLOG"/>
    <property type="match status" value="1"/>
</dbReference>
<keyword evidence="2" id="KW-0805">Transcription regulation</keyword>
<feature type="compositionally biased region" description="Basic and acidic residues" evidence="6">
    <location>
        <begin position="436"/>
        <end position="448"/>
    </location>
</feature>
<feature type="compositionally biased region" description="Basic residues" evidence="6">
    <location>
        <begin position="260"/>
        <end position="269"/>
    </location>
</feature>
<dbReference type="SMART" id="SM00719">
    <property type="entry name" value="Plus3"/>
    <property type="match status" value="1"/>
</dbReference>
<feature type="compositionally biased region" description="Basic and acidic residues" evidence="6">
    <location>
        <begin position="456"/>
        <end position="478"/>
    </location>
</feature>
<dbReference type="Proteomes" id="UP000053240">
    <property type="component" value="Unassembled WGS sequence"/>
</dbReference>
<evidence type="ECO:0000256" key="2">
    <source>
        <dbReference type="ARBA" id="ARBA00023015"/>
    </source>
</evidence>
<evidence type="ECO:0000259" key="7">
    <source>
        <dbReference type="PROSITE" id="PS51360"/>
    </source>
</evidence>
<dbReference type="EMBL" id="KQ460539">
    <property type="protein sequence ID" value="KPJ14155.1"/>
    <property type="molecule type" value="Genomic_DNA"/>
</dbReference>
<dbReference type="PANTHER" id="PTHR13115">
    <property type="entry name" value="RNA POLYMERASE-ASSOCIATED PROTEIN RTF1 HOMOLOG"/>
    <property type="match status" value="1"/>
</dbReference>
<evidence type="ECO:0000313" key="8">
    <source>
        <dbReference type="EMBL" id="KPJ14155.1"/>
    </source>
</evidence>
<protein>
    <submittedName>
        <fullName evidence="8">RNA polymerase-associated protein Rtf1</fullName>
    </submittedName>
</protein>
<dbReference type="FunCoup" id="A0A0N1PGG0">
    <property type="interactions" value="1963"/>
</dbReference>
<dbReference type="Gene3D" id="3.90.70.200">
    <property type="entry name" value="Plus-3 domain"/>
    <property type="match status" value="1"/>
</dbReference>
<feature type="compositionally biased region" description="Acidic residues" evidence="6">
    <location>
        <begin position="145"/>
        <end position="154"/>
    </location>
</feature>
<dbReference type="InterPro" id="IPR004343">
    <property type="entry name" value="Plus-3_dom"/>
</dbReference>
<dbReference type="InParanoid" id="A0A0N1PGG0"/>
<proteinExistence type="predicted"/>
<evidence type="ECO:0000256" key="1">
    <source>
        <dbReference type="ARBA" id="ARBA00004123"/>
    </source>
</evidence>
<evidence type="ECO:0000256" key="6">
    <source>
        <dbReference type="SAM" id="MobiDB-lite"/>
    </source>
</evidence>
<feature type="region of interest" description="Disordered" evidence="6">
    <location>
        <begin position="1"/>
        <end position="158"/>
    </location>
</feature>
<dbReference type="GO" id="GO:0016593">
    <property type="term" value="C:Cdc73/Paf1 complex"/>
    <property type="evidence" value="ECO:0007669"/>
    <property type="project" value="TreeGrafter"/>
</dbReference>
<feature type="compositionally biased region" description="Basic and acidic residues" evidence="6">
    <location>
        <begin position="81"/>
        <end position="117"/>
    </location>
</feature>
<feature type="region of interest" description="Disordered" evidence="6">
    <location>
        <begin position="245"/>
        <end position="544"/>
    </location>
</feature>
<reference evidence="8 9" key="1">
    <citation type="journal article" date="2015" name="Nat. Commun.">
        <title>Outbred genome sequencing and CRISPR/Cas9 gene editing in butterflies.</title>
        <authorList>
            <person name="Li X."/>
            <person name="Fan D."/>
            <person name="Zhang W."/>
            <person name="Liu G."/>
            <person name="Zhang L."/>
            <person name="Zhao L."/>
            <person name="Fang X."/>
            <person name="Chen L."/>
            <person name="Dong Y."/>
            <person name="Chen Y."/>
            <person name="Ding Y."/>
            <person name="Zhao R."/>
            <person name="Feng M."/>
            <person name="Zhu Y."/>
            <person name="Feng Y."/>
            <person name="Jiang X."/>
            <person name="Zhu D."/>
            <person name="Xiang H."/>
            <person name="Feng X."/>
            <person name="Li S."/>
            <person name="Wang J."/>
            <person name="Zhang G."/>
            <person name="Kronforst M.R."/>
            <person name="Wang W."/>
        </authorList>
    </citation>
    <scope>NUCLEOTIDE SEQUENCE [LARGE SCALE GENOMIC DNA]</scope>
    <source>
        <strain evidence="8">Ya'a_city_454_Pm</strain>
        <tissue evidence="8">Whole body</tissue>
    </source>
</reference>
<feature type="compositionally biased region" description="Basic and acidic residues" evidence="6">
    <location>
        <begin position="358"/>
        <end position="380"/>
    </location>
</feature>
<sequence length="833" mass="96283">MAKRKNKPLIDSDSSSDCSDLDSQFLNLAKKKKKPGESPPPSKSNNKSSDSESDWDDDDKKDGKSSSSSNSESESDAGSDTSKKKDPPRPARKSSSDHTDEVKKKPEPKKTETRKSIDSVGSVKKKDTYSEPEEGEVSSHSSDNDSIDSEEEFDDGKKVMLHKSEEIFKDMCEVNPHWASVFDYGLVNLNLGYDENLMGDEEDRARLAAMSEKEREQEIFKRIERRDLMKTRWEIERKLRLAKRTAAERGASPGELARRRDARRRRRAQKREAPRESERPPEERERMERVERRESESEQPKEIEKENESMQQSPGEILDDQKDNDASRSTSPLFGAKSEGRKRNVDDRRQNAMAALRAQRDAKATRTEHKQRKRMEQEKDKDDDDDADAEIIGGTSKQSVKLKASDIYSDDSGSDSEDNKSQDASRSTSPLFGAKSEGRKRNVDDRRQNAMAALRAQRDAKATRTEHKQRKRMEQEKDKDDDDDADAEIIGGTSKQSVKLKASDIYSDDSGSDSEDNKSQGRRSSTSSFSSGGEEEEKKREEVEVKYADTRDQINKLRLSRFKLERLVHLPFFARVVTGCFVRIGIGNNNGNPVYRVAEIIDVYETAKVYNLGNTRTNKGLKLRHGTQDRVFRLEFVSNQEFTDNEFVKWYKAIKDANKKPPTMDFVRNKISQVKEALMYEFKEEDIEKIVAEKERFRSHPTNYAMKKTQLMKERDVAQLRGDDELVMDLNAKIQELEDRASQLDKTRTSSIQSISYINNRNRKLNVETAEKAIMEEELMRNEEAAMEEQRMREEEERVERERQERDRLMMVCYIFYLKLYYIHIKLKKNIHK</sequence>
<name>A0A0N1PGG0_PAPMA</name>
<feature type="coiled-coil region" evidence="5">
    <location>
        <begin position="720"/>
        <end position="747"/>
    </location>
</feature>